<name>A0ABT3ZNM2_9BURK</name>
<protein>
    <submittedName>
        <fullName evidence="5">ATPase, T2SS/T4P/T4SS family</fullName>
    </submittedName>
</protein>
<dbReference type="PANTHER" id="PTHR30258:SF2">
    <property type="entry name" value="COMG OPERON PROTEIN 1"/>
    <property type="match status" value="1"/>
</dbReference>
<dbReference type="Gene3D" id="3.30.450.90">
    <property type="match status" value="1"/>
</dbReference>
<dbReference type="RefSeq" id="WP_267847565.1">
    <property type="nucleotide sequence ID" value="NZ_JAPMXC010000001.1"/>
</dbReference>
<dbReference type="Pfam" id="PF00437">
    <property type="entry name" value="T2SSE"/>
    <property type="match status" value="1"/>
</dbReference>
<evidence type="ECO:0000313" key="6">
    <source>
        <dbReference type="Proteomes" id="UP001082899"/>
    </source>
</evidence>
<evidence type="ECO:0000313" key="5">
    <source>
        <dbReference type="EMBL" id="MCY0387855.1"/>
    </source>
</evidence>
<dbReference type="EMBL" id="JAPMXC010000001">
    <property type="protein sequence ID" value="MCY0387855.1"/>
    <property type="molecule type" value="Genomic_DNA"/>
</dbReference>
<evidence type="ECO:0000256" key="1">
    <source>
        <dbReference type="ARBA" id="ARBA00006611"/>
    </source>
</evidence>
<dbReference type="Proteomes" id="UP001082899">
    <property type="component" value="Unassembled WGS sequence"/>
</dbReference>
<proteinExistence type="inferred from homology"/>
<gene>
    <name evidence="5" type="ORF">OVY01_11535</name>
</gene>
<dbReference type="InterPro" id="IPR001482">
    <property type="entry name" value="T2SS/T4SS_dom"/>
</dbReference>
<dbReference type="SUPFAM" id="SSF52540">
    <property type="entry name" value="P-loop containing nucleoside triphosphate hydrolases"/>
    <property type="match status" value="1"/>
</dbReference>
<comment type="similarity">
    <text evidence="1">Belongs to the GSP E family.</text>
</comment>
<accession>A0ABT3ZNM2</accession>
<dbReference type="InterPro" id="IPR027417">
    <property type="entry name" value="P-loop_NTPase"/>
</dbReference>
<evidence type="ECO:0000256" key="2">
    <source>
        <dbReference type="ARBA" id="ARBA00022741"/>
    </source>
</evidence>
<organism evidence="5 6">
    <name type="scientific">Robbsia betulipollinis</name>
    <dbReference type="NCBI Taxonomy" id="2981849"/>
    <lineage>
        <taxon>Bacteria</taxon>
        <taxon>Pseudomonadati</taxon>
        <taxon>Pseudomonadota</taxon>
        <taxon>Betaproteobacteria</taxon>
        <taxon>Burkholderiales</taxon>
        <taxon>Burkholderiaceae</taxon>
        <taxon>Robbsia</taxon>
    </lineage>
</organism>
<dbReference type="PANTHER" id="PTHR30258">
    <property type="entry name" value="TYPE II SECRETION SYSTEM PROTEIN GSPE-RELATED"/>
    <property type="match status" value="1"/>
</dbReference>
<evidence type="ECO:0000259" key="4">
    <source>
        <dbReference type="Pfam" id="PF00437"/>
    </source>
</evidence>
<keyword evidence="6" id="KW-1185">Reference proteome</keyword>
<keyword evidence="3" id="KW-0067">ATP-binding</keyword>
<evidence type="ECO:0000256" key="3">
    <source>
        <dbReference type="ARBA" id="ARBA00022840"/>
    </source>
</evidence>
<feature type="domain" description="Bacterial type II secretion system protein E" evidence="4">
    <location>
        <begin position="151"/>
        <end position="513"/>
    </location>
</feature>
<keyword evidence="2" id="KW-0547">Nucleotide-binding</keyword>
<comment type="caution">
    <text evidence="5">The sequence shown here is derived from an EMBL/GenBank/DDBJ whole genome shotgun (WGS) entry which is preliminary data.</text>
</comment>
<dbReference type="Gene3D" id="3.40.50.300">
    <property type="entry name" value="P-loop containing nucleotide triphosphate hydrolases"/>
    <property type="match status" value="1"/>
</dbReference>
<sequence>MRTSLRSFLTRCRPGRTARPHGTTRADAMSTAVPTTAALPIRQLSVETLRKHHWRLEVDLVLPGYEDQSLVLVSRATMRYLLLIDEQAFQRIGPSDLLERFDSALRSSRKLRREGLYIGDMETLLLAHSRLQQDTAVAARVIEQRTGAHRNFNLLLETALELDASDIHLEFREGKDVAVRFRVHGKMRSGRETSPLLSDHVAMLDAVTAAYNSRADFSSRSHNHFDEHQHQSCSVPVTIRGRRYQLRFQSVRENRGLDVVLRILLNEARDTDVMTLADLGYAPDQITILENAVLRSPGLLIIAGETGSGKSTTLRTLMGYERAAGKKFYSIEDPVEYIQPHVTQIPIQRRAEAGGESAFGAAARVVLRGDPDKIMPGEIRDRETCGFAKAMTETGHQVLSTVHASSCFGILQRLTSEELGMPLHAIAAPRFLVALVYQKLLPELCDRCRRPARSHLDDARCAILCELGFALQSVQVAGPGCSYCKYLGTRRQTVAAEVCEIDEAMLPLIAERRFWDLENRWRMLSDACLDSARMSGKTAMEHALYKMSIGRVDPCDVEAAFYPLRKLMEERRVARPAAAPRGASC</sequence>
<reference evidence="5" key="1">
    <citation type="submission" date="2022-11" db="EMBL/GenBank/DDBJ databases">
        <title>Robbsia betulipollinis sp. nov., isolated from pollen of birch (Betula pendula).</title>
        <authorList>
            <person name="Shi H."/>
            <person name="Ambika Manirajan B."/>
            <person name="Ratering S."/>
            <person name="Geissler-Plaum R."/>
            <person name="Schnell S."/>
        </authorList>
    </citation>
    <scope>NUCLEOTIDE SEQUENCE</scope>
    <source>
        <strain evidence="5">Bb-Pol-6</strain>
    </source>
</reference>